<evidence type="ECO:0000313" key="2">
    <source>
        <dbReference type="EMBL" id="OGF58886.1"/>
    </source>
</evidence>
<dbReference type="Pfam" id="PF14213">
    <property type="entry name" value="DUF4325"/>
    <property type="match status" value="1"/>
</dbReference>
<dbReference type="SUPFAM" id="SSF46785">
    <property type="entry name" value="Winged helix' DNA-binding domain"/>
    <property type="match status" value="1"/>
</dbReference>
<dbReference type="STRING" id="1817863.A2Y62_05875"/>
<gene>
    <name evidence="2" type="ORF">A2Y62_05875</name>
</gene>
<protein>
    <recommendedName>
        <fullName evidence="1">DUF4325 domain-containing protein</fullName>
    </recommendedName>
</protein>
<dbReference type="AlphaFoldDB" id="A0A1F5V641"/>
<name>A0A1F5V641_9BACT</name>
<feature type="domain" description="DUF4325" evidence="1">
    <location>
        <begin position="275"/>
        <end position="325"/>
    </location>
</feature>
<dbReference type="InterPro" id="IPR025474">
    <property type="entry name" value="DUF4325"/>
</dbReference>
<dbReference type="Gene3D" id="1.10.10.10">
    <property type="entry name" value="Winged helix-like DNA-binding domain superfamily/Winged helix DNA-binding domain"/>
    <property type="match status" value="1"/>
</dbReference>
<comment type="caution">
    <text evidence="2">The sequence shown here is derived from an EMBL/GenBank/DDBJ whole genome shotgun (WGS) entry which is preliminary data.</text>
</comment>
<dbReference type="Gene3D" id="3.30.565.10">
    <property type="entry name" value="Histidine kinase-like ATPase, C-terminal domain"/>
    <property type="match status" value="1"/>
</dbReference>
<dbReference type="CDD" id="cd00090">
    <property type="entry name" value="HTH_ARSR"/>
    <property type="match status" value="1"/>
</dbReference>
<evidence type="ECO:0000259" key="1">
    <source>
        <dbReference type="Pfam" id="PF14213"/>
    </source>
</evidence>
<dbReference type="EMBL" id="MFGW01000230">
    <property type="protein sequence ID" value="OGF58886.1"/>
    <property type="molecule type" value="Genomic_DNA"/>
</dbReference>
<organism evidence="2 3">
    <name type="scientific">Candidatus Fischerbacteria bacterium RBG_13_37_8</name>
    <dbReference type="NCBI Taxonomy" id="1817863"/>
    <lineage>
        <taxon>Bacteria</taxon>
        <taxon>Candidatus Fischeribacteriota</taxon>
    </lineage>
</organism>
<dbReference type="Proteomes" id="UP000178943">
    <property type="component" value="Unassembled WGS sequence"/>
</dbReference>
<dbReference type="InterPro" id="IPR011991">
    <property type="entry name" value="ArsR-like_HTH"/>
</dbReference>
<dbReference type="Pfam" id="PF13412">
    <property type="entry name" value="HTH_24"/>
    <property type="match status" value="1"/>
</dbReference>
<dbReference type="InterPro" id="IPR036890">
    <property type="entry name" value="HATPase_C_sf"/>
</dbReference>
<evidence type="ECO:0000313" key="3">
    <source>
        <dbReference type="Proteomes" id="UP000178943"/>
    </source>
</evidence>
<proteinExistence type="predicted"/>
<dbReference type="InterPro" id="IPR036390">
    <property type="entry name" value="WH_DNA-bd_sf"/>
</dbReference>
<reference evidence="2 3" key="1">
    <citation type="journal article" date="2016" name="Nat. Commun.">
        <title>Thousands of microbial genomes shed light on interconnected biogeochemical processes in an aquifer system.</title>
        <authorList>
            <person name="Anantharaman K."/>
            <person name="Brown C.T."/>
            <person name="Hug L.A."/>
            <person name="Sharon I."/>
            <person name="Castelle C.J."/>
            <person name="Probst A.J."/>
            <person name="Thomas B.C."/>
            <person name="Singh A."/>
            <person name="Wilkins M.J."/>
            <person name="Karaoz U."/>
            <person name="Brodie E.L."/>
            <person name="Williams K.H."/>
            <person name="Hubbard S.S."/>
            <person name="Banfield J.F."/>
        </authorList>
    </citation>
    <scope>NUCLEOTIDE SEQUENCE [LARGE SCALE GENOMIC DNA]</scope>
</reference>
<dbReference type="InterPro" id="IPR036388">
    <property type="entry name" value="WH-like_DNA-bd_sf"/>
</dbReference>
<dbReference type="SUPFAM" id="SSF55874">
    <property type="entry name" value="ATPase domain of HSP90 chaperone/DNA topoisomerase II/histidine kinase"/>
    <property type="match status" value="1"/>
</dbReference>
<accession>A0A1F5V641</accession>
<sequence>MNTKEKIYNYIKNSKSVRSNELIKILGMSRQAVHKHLKKLIEEERIFKHETTKAAFYTLPSKNNTIKRVFSRTLKLKDLEEHVIFREADIFLNLQKKAKNNVYGIMNYAFTELLNNAIEHSKSQLCEIEITVHQYRYTVRIRDYGIGIFHSIYKKYNLRYEEAAVGELIKGKTTTIPEKHTGEGIFFTSKACDKLTFRSHKIYFVFDTIKDDLYVEEKRNFRGTEALFSIEKNSKRQLEDIFELYAPESFDYKFERTKISVRIFQKECISRSEARRMLFGLEKFKEIIFEFGQVKSIGQGFADEIFRVFHAAYPEIAIKVENLAPALQQILFHVVDNKNNKWLIIS</sequence>